<dbReference type="GO" id="GO:0009229">
    <property type="term" value="P:thiamine diphosphate biosynthetic process"/>
    <property type="evidence" value="ECO:0007669"/>
    <property type="project" value="UniProtKB-UniRule"/>
</dbReference>
<dbReference type="EMBL" id="SMGQ01000011">
    <property type="protein sequence ID" value="TCK98394.1"/>
    <property type="molecule type" value="Genomic_DNA"/>
</dbReference>
<evidence type="ECO:0000256" key="5">
    <source>
        <dbReference type="ARBA" id="ARBA00022679"/>
    </source>
</evidence>
<dbReference type="OrthoDB" id="9773948at2"/>
<evidence type="ECO:0000259" key="20">
    <source>
        <dbReference type="PROSITE" id="PS51165"/>
    </source>
</evidence>
<feature type="binding site" evidence="19">
    <location>
        <begin position="209"/>
        <end position="210"/>
    </location>
    <ligand>
        <name>ATP</name>
        <dbReference type="ChEBI" id="CHEBI:30616"/>
    </ligand>
</feature>
<dbReference type="Gene3D" id="3.40.50.620">
    <property type="entry name" value="HUPs"/>
    <property type="match status" value="1"/>
</dbReference>
<dbReference type="RefSeq" id="WP_132280882.1">
    <property type="nucleotide sequence ID" value="NZ_SMGQ01000011.1"/>
</dbReference>
<evidence type="ECO:0000256" key="9">
    <source>
        <dbReference type="ARBA" id="ARBA00022977"/>
    </source>
</evidence>
<keyword evidence="22" id="KW-1185">Reference proteome</keyword>
<comment type="caution">
    <text evidence="21">The sequence shown here is derived from an EMBL/GenBank/DDBJ whole genome shotgun (WGS) entry which is preliminary data.</text>
</comment>
<dbReference type="GO" id="GO:0005829">
    <property type="term" value="C:cytosol"/>
    <property type="evidence" value="ECO:0007669"/>
    <property type="project" value="TreeGrafter"/>
</dbReference>
<evidence type="ECO:0000256" key="7">
    <source>
        <dbReference type="ARBA" id="ARBA00022840"/>
    </source>
</evidence>
<evidence type="ECO:0000256" key="11">
    <source>
        <dbReference type="ARBA" id="ARBA00052330"/>
    </source>
</evidence>
<evidence type="ECO:0000256" key="13">
    <source>
        <dbReference type="ARBA" id="ARBA00061472"/>
    </source>
</evidence>
<accession>A0A4R1N300</accession>
<dbReference type="GO" id="GO:0004810">
    <property type="term" value="F:CCA tRNA nucleotidyltransferase activity"/>
    <property type="evidence" value="ECO:0007669"/>
    <property type="project" value="InterPro"/>
</dbReference>
<name>A0A4R1N300_9FIRM</name>
<evidence type="ECO:0000256" key="18">
    <source>
        <dbReference type="ARBA" id="ARBA00080570"/>
    </source>
</evidence>
<comment type="catalytic activity">
    <reaction evidence="11 19">
        <text>[ThiS sulfur-carrier protein]-C-terminal Gly-Gly-AMP + S-sulfanyl-L-cysteinyl-[cysteine desulfurase] + AH2 = [ThiS sulfur-carrier protein]-C-terminal-Gly-aminoethanethioate + L-cysteinyl-[cysteine desulfurase] + A + AMP + 2 H(+)</text>
        <dbReference type="Rhea" id="RHEA:43340"/>
        <dbReference type="Rhea" id="RHEA-COMP:12157"/>
        <dbReference type="Rhea" id="RHEA-COMP:12158"/>
        <dbReference type="Rhea" id="RHEA-COMP:12910"/>
        <dbReference type="Rhea" id="RHEA-COMP:19908"/>
        <dbReference type="ChEBI" id="CHEBI:13193"/>
        <dbReference type="ChEBI" id="CHEBI:15378"/>
        <dbReference type="ChEBI" id="CHEBI:17499"/>
        <dbReference type="ChEBI" id="CHEBI:29950"/>
        <dbReference type="ChEBI" id="CHEBI:61963"/>
        <dbReference type="ChEBI" id="CHEBI:90618"/>
        <dbReference type="ChEBI" id="CHEBI:232372"/>
        <dbReference type="ChEBI" id="CHEBI:456215"/>
    </reaction>
</comment>
<evidence type="ECO:0000313" key="22">
    <source>
        <dbReference type="Proteomes" id="UP000294545"/>
    </source>
</evidence>
<comment type="catalytic activity">
    <reaction evidence="10 19">
        <text>[ThiI sulfur-carrier protein]-S-sulfanyl-L-cysteine + a uridine in tRNA + 2 reduced [2Fe-2S]-[ferredoxin] + ATP + H(+) = [ThiI sulfur-carrier protein]-L-cysteine + a 4-thiouridine in tRNA + 2 oxidized [2Fe-2S]-[ferredoxin] + AMP + diphosphate</text>
        <dbReference type="Rhea" id="RHEA:24176"/>
        <dbReference type="Rhea" id="RHEA-COMP:10000"/>
        <dbReference type="Rhea" id="RHEA-COMP:10001"/>
        <dbReference type="Rhea" id="RHEA-COMP:13337"/>
        <dbReference type="Rhea" id="RHEA-COMP:13338"/>
        <dbReference type="Rhea" id="RHEA-COMP:13339"/>
        <dbReference type="Rhea" id="RHEA-COMP:13340"/>
        <dbReference type="ChEBI" id="CHEBI:15378"/>
        <dbReference type="ChEBI" id="CHEBI:29950"/>
        <dbReference type="ChEBI" id="CHEBI:30616"/>
        <dbReference type="ChEBI" id="CHEBI:33019"/>
        <dbReference type="ChEBI" id="CHEBI:33737"/>
        <dbReference type="ChEBI" id="CHEBI:33738"/>
        <dbReference type="ChEBI" id="CHEBI:61963"/>
        <dbReference type="ChEBI" id="CHEBI:65315"/>
        <dbReference type="ChEBI" id="CHEBI:136798"/>
        <dbReference type="ChEBI" id="CHEBI:456215"/>
        <dbReference type="EC" id="2.8.1.4"/>
    </reaction>
</comment>
<evidence type="ECO:0000256" key="8">
    <source>
        <dbReference type="ARBA" id="ARBA00022884"/>
    </source>
</evidence>
<feature type="binding site" evidence="19">
    <location>
        <position position="266"/>
    </location>
    <ligand>
        <name>ATP</name>
        <dbReference type="ChEBI" id="CHEBI:30616"/>
    </ligand>
</feature>
<feature type="binding site" evidence="19">
    <location>
        <begin position="184"/>
        <end position="185"/>
    </location>
    <ligand>
        <name>ATP</name>
        <dbReference type="ChEBI" id="CHEBI:30616"/>
    </ligand>
</feature>
<dbReference type="GO" id="GO:0005524">
    <property type="term" value="F:ATP binding"/>
    <property type="evidence" value="ECO:0007669"/>
    <property type="project" value="UniProtKB-UniRule"/>
</dbReference>
<feature type="binding site" evidence="19">
    <location>
        <position position="288"/>
    </location>
    <ligand>
        <name>ATP</name>
        <dbReference type="ChEBI" id="CHEBI:30616"/>
    </ligand>
</feature>
<dbReference type="Gene3D" id="3.30.2130.30">
    <property type="match status" value="1"/>
</dbReference>
<dbReference type="GO" id="GO:0009228">
    <property type="term" value="P:thiamine biosynthetic process"/>
    <property type="evidence" value="ECO:0007669"/>
    <property type="project" value="UniProtKB-KW"/>
</dbReference>
<dbReference type="InterPro" id="IPR049962">
    <property type="entry name" value="THUMP_ThiI"/>
</dbReference>
<evidence type="ECO:0000256" key="4">
    <source>
        <dbReference type="ARBA" id="ARBA00022555"/>
    </source>
</evidence>
<dbReference type="Pfam" id="PF22025">
    <property type="entry name" value="ThiI_fer"/>
    <property type="match status" value="1"/>
</dbReference>
<evidence type="ECO:0000256" key="6">
    <source>
        <dbReference type="ARBA" id="ARBA00022741"/>
    </source>
</evidence>
<comment type="function">
    <text evidence="12 19">Catalyzes the ATP-dependent transfer of a sulfur to tRNA to produce 4-thiouridine in position 8 of tRNAs, which functions as a near-UV photosensor. Also catalyzes the transfer of sulfur to the sulfur carrier protein ThiS, forming ThiS-thiocarboxylate. This is a step in the synthesis of thiazole, in the thiamine biosynthesis pathway. The sulfur is donated as persulfide by IscS.</text>
</comment>
<evidence type="ECO:0000256" key="19">
    <source>
        <dbReference type="HAMAP-Rule" id="MF_00021"/>
    </source>
</evidence>
<feature type="binding site" evidence="19">
    <location>
        <position position="297"/>
    </location>
    <ligand>
        <name>ATP</name>
        <dbReference type="ChEBI" id="CHEBI:30616"/>
    </ligand>
</feature>
<dbReference type="Pfam" id="PF02926">
    <property type="entry name" value="THUMP"/>
    <property type="match status" value="1"/>
</dbReference>
<gene>
    <name evidence="19" type="primary">thiI</name>
    <name evidence="21" type="ORF">EDC19_0814</name>
</gene>
<dbReference type="PROSITE" id="PS51165">
    <property type="entry name" value="THUMP"/>
    <property type="match status" value="1"/>
</dbReference>
<dbReference type="PANTHER" id="PTHR43209">
    <property type="entry name" value="TRNA SULFURTRANSFERASE"/>
    <property type="match status" value="1"/>
</dbReference>
<dbReference type="FunFam" id="3.40.50.620:FF:000053">
    <property type="entry name" value="Probable tRNA sulfurtransferase"/>
    <property type="match status" value="1"/>
</dbReference>
<keyword evidence="4 19" id="KW-0820">tRNA-binding</keyword>
<dbReference type="InterPro" id="IPR050102">
    <property type="entry name" value="tRNA_sulfurtransferase_ThiI"/>
</dbReference>
<keyword evidence="7 19" id="KW-0067">ATP-binding</keyword>
<dbReference type="GO" id="GO:0002937">
    <property type="term" value="P:tRNA 4-thiouridine biosynthesis"/>
    <property type="evidence" value="ECO:0007669"/>
    <property type="project" value="TreeGrafter"/>
</dbReference>
<dbReference type="InterPro" id="IPR049961">
    <property type="entry name" value="ThiI_N"/>
</dbReference>
<comment type="subcellular location">
    <subcellularLocation>
        <location evidence="1 19">Cytoplasm</location>
    </subcellularLocation>
</comment>
<dbReference type="Pfam" id="PF02568">
    <property type="entry name" value="ThiI"/>
    <property type="match status" value="1"/>
</dbReference>
<keyword evidence="8 19" id="KW-0694">RNA-binding</keyword>
<dbReference type="GO" id="GO:0000049">
    <property type="term" value="F:tRNA binding"/>
    <property type="evidence" value="ECO:0007669"/>
    <property type="project" value="UniProtKB-UniRule"/>
</dbReference>
<comment type="pathway">
    <text evidence="2 19">Cofactor biosynthesis; thiamine diphosphate biosynthesis.</text>
</comment>
<dbReference type="NCBIfam" id="TIGR00342">
    <property type="entry name" value="tRNA uracil 4-sulfurtransferase ThiI"/>
    <property type="match status" value="1"/>
</dbReference>
<dbReference type="CDD" id="cd01712">
    <property type="entry name" value="PPase_ThiI"/>
    <property type="match status" value="1"/>
</dbReference>
<evidence type="ECO:0000256" key="12">
    <source>
        <dbReference type="ARBA" id="ARBA00058382"/>
    </source>
</evidence>
<evidence type="ECO:0000256" key="16">
    <source>
        <dbReference type="ARBA" id="ARBA00075337"/>
    </source>
</evidence>
<evidence type="ECO:0000256" key="17">
    <source>
        <dbReference type="ARBA" id="ARBA00077849"/>
    </source>
</evidence>
<dbReference type="GO" id="GO:0052837">
    <property type="term" value="P:thiazole biosynthetic process"/>
    <property type="evidence" value="ECO:0007669"/>
    <property type="project" value="TreeGrafter"/>
</dbReference>
<dbReference type="SUPFAM" id="SSF52402">
    <property type="entry name" value="Adenine nucleotide alpha hydrolases-like"/>
    <property type="match status" value="1"/>
</dbReference>
<dbReference type="EC" id="2.8.1.4" evidence="14 19"/>
<dbReference type="InterPro" id="IPR003720">
    <property type="entry name" value="tRNA_STrfase"/>
</dbReference>
<dbReference type="Proteomes" id="UP000294545">
    <property type="component" value="Unassembled WGS sequence"/>
</dbReference>
<keyword evidence="6 19" id="KW-0547">Nucleotide-binding</keyword>
<keyword evidence="3 19" id="KW-0963">Cytoplasm</keyword>
<evidence type="ECO:0000256" key="15">
    <source>
        <dbReference type="ARBA" id="ARBA00071867"/>
    </source>
</evidence>
<evidence type="ECO:0000256" key="3">
    <source>
        <dbReference type="ARBA" id="ARBA00022490"/>
    </source>
</evidence>
<organism evidence="21 22">
    <name type="scientific">Natranaerovirga hydrolytica</name>
    <dbReference type="NCBI Taxonomy" id="680378"/>
    <lineage>
        <taxon>Bacteria</taxon>
        <taxon>Bacillati</taxon>
        <taxon>Bacillota</taxon>
        <taxon>Clostridia</taxon>
        <taxon>Lachnospirales</taxon>
        <taxon>Natranaerovirgaceae</taxon>
        <taxon>Natranaerovirga</taxon>
    </lineage>
</organism>
<reference evidence="21 22" key="1">
    <citation type="submission" date="2019-03" db="EMBL/GenBank/DDBJ databases">
        <title>Genomic Encyclopedia of Type Strains, Phase IV (KMG-IV): sequencing the most valuable type-strain genomes for metagenomic binning, comparative biology and taxonomic classification.</title>
        <authorList>
            <person name="Goeker M."/>
        </authorList>
    </citation>
    <scope>NUCLEOTIDE SEQUENCE [LARGE SCALE GENOMIC DNA]</scope>
    <source>
        <strain evidence="21 22">DSM 24176</strain>
    </source>
</reference>
<comment type="similarity">
    <text evidence="13 19">Belongs to the ThiI family.</text>
</comment>
<sequence>MIKAFLIKYGEIAIKGKNRYVFENYLVQQIKIKLKKQGEFVTKKEQGRIFVEAVSDFDYEEVLKELKKVFGIVSICPVSVLDDFDFEAIKKLAINHIEQEYEEKNFTFKVYARRANKNYPLNSMEIAKEIGSLLLEEYKELKVDVKQPQEKIMVELRNKVYIYSKEVRGLGGMPIGSAGKAMLLLSGGIDSPVAGWMIAKRGVALDAVYYHSHPYTSERAKQKVIDLAKQLGEYTGRINLHVVPFTDIQLYIYETCPHEELTIIMRRVMMQMAETIAKNNKGLALVTGESLGQVASQTIQSLTTTNAVCQLPVFRPLIALDKQEIVNISEKIGTYETSILPYEDCCTIFVAKHPVTKPNLKSIEKSERKLEKIDVLIQESLDQTEVIKI</sequence>
<dbReference type="InterPro" id="IPR014729">
    <property type="entry name" value="Rossmann-like_a/b/a_fold"/>
</dbReference>
<dbReference type="CDD" id="cd11716">
    <property type="entry name" value="THUMP_ThiI"/>
    <property type="match status" value="1"/>
</dbReference>
<dbReference type="AlphaFoldDB" id="A0A4R1N300"/>
<keyword evidence="5 19" id="KW-0808">Transferase</keyword>
<keyword evidence="9 19" id="KW-0784">Thiamine biosynthesis</keyword>
<evidence type="ECO:0000256" key="10">
    <source>
        <dbReference type="ARBA" id="ARBA00050570"/>
    </source>
</evidence>
<protein>
    <recommendedName>
        <fullName evidence="15 19">Probable tRNA sulfurtransferase</fullName>
        <ecNumber evidence="14 19">2.8.1.4</ecNumber>
    </recommendedName>
    <alternativeName>
        <fullName evidence="16 19">Sulfur carrier protein ThiS sulfurtransferase</fullName>
    </alternativeName>
    <alternativeName>
        <fullName evidence="17 19">Thiamine biosynthesis protein ThiI</fullName>
    </alternativeName>
    <alternativeName>
        <fullName evidence="18 19">tRNA 4-thiouridine synthase</fullName>
    </alternativeName>
</protein>
<dbReference type="InterPro" id="IPR004114">
    <property type="entry name" value="THUMP_dom"/>
</dbReference>
<evidence type="ECO:0000256" key="14">
    <source>
        <dbReference type="ARBA" id="ARBA00066827"/>
    </source>
</evidence>
<feature type="domain" description="THUMP" evidence="20">
    <location>
        <begin position="60"/>
        <end position="167"/>
    </location>
</feature>
<dbReference type="InterPro" id="IPR054173">
    <property type="entry name" value="ThiI_fer"/>
</dbReference>
<dbReference type="SMART" id="SM00981">
    <property type="entry name" value="THUMP"/>
    <property type="match status" value="1"/>
</dbReference>
<dbReference type="SUPFAM" id="SSF143437">
    <property type="entry name" value="THUMP domain-like"/>
    <property type="match status" value="1"/>
</dbReference>
<evidence type="ECO:0000256" key="2">
    <source>
        <dbReference type="ARBA" id="ARBA00004948"/>
    </source>
</evidence>
<dbReference type="HAMAP" id="MF_00021">
    <property type="entry name" value="ThiI"/>
    <property type="match status" value="1"/>
</dbReference>
<dbReference type="InterPro" id="IPR020536">
    <property type="entry name" value="ThiI_AANH"/>
</dbReference>
<proteinExistence type="inferred from homology"/>
<evidence type="ECO:0000313" key="21">
    <source>
        <dbReference type="EMBL" id="TCK98394.1"/>
    </source>
</evidence>
<dbReference type="UniPathway" id="UPA00060"/>
<dbReference type="GO" id="GO:0140741">
    <property type="term" value="F:tRNA-uracil-4 sulfurtransferase activity"/>
    <property type="evidence" value="ECO:0007669"/>
    <property type="project" value="UniProtKB-EC"/>
</dbReference>
<evidence type="ECO:0000256" key="1">
    <source>
        <dbReference type="ARBA" id="ARBA00004496"/>
    </source>
</evidence>
<dbReference type="PANTHER" id="PTHR43209:SF1">
    <property type="entry name" value="TRNA SULFURTRANSFERASE"/>
    <property type="match status" value="1"/>
</dbReference>